<name>A0A0D2C8E7_9EURO</name>
<dbReference type="PROSITE" id="PS50097">
    <property type="entry name" value="BTB"/>
    <property type="match status" value="1"/>
</dbReference>
<dbReference type="Pfam" id="PF00651">
    <property type="entry name" value="BTB"/>
    <property type="match status" value="1"/>
</dbReference>
<dbReference type="GeneID" id="25323288"/>
<feature type="region of interest" description="Disordered" evidence="1">
    <location>
        <begin position="1"/>
        <end position="61"/>
    </location>
</feature>
<reference evidence="3 4" key="1">
    <citation type="submission" date="2015-01" db="EMBL/GenBank/DDBJ databases">
        <title>The Genome Sequence of Exophiala xenobiotica CBS118157.</title>
        <authorList>
            <consortium name="The Broad Institute Genomics Platform"/>
            <person name="Cuomo C."/>
            <person name="de Hoog S."/>
            <person name="Gorbushina A."/>
            <person name="Stielow B."/>
            <person name="Teixiera M."/>
            <person name="Abouelleil A."/>
            <person name="Chapman S.B."/>
            <person name="Priest M."/>
            <person name="Young S.K."/>
            <person name="Wortman J."/>
            <person name="Nusbaum C."/>
            <person name="Birren B."/>
        </authorList>
    </citation>
    <scope>NUCLEOTIDE SEQUENCE [LARGE SCALE GENOMIC DNA]</scope>
    <source>
        <strain evidence="3 4">CBS 118157</strain>
    </source>
</reference>
<gene>
    <name evidence="3" type="ORF">PV05_01380</name>
</gene>
<feature type="compositionally biased region" description="Basic and acidic residues" evidence="1">
    <location>
        <begin position="44"/>
        <end position="55"/>
    </location>
</feature>
<dbReference type="InterPro" id="IPR011333">
    <property type="entry name" value="SKP1/BTB/POZ_sf"/>
</dbReference>
<protein>
    <recommendedName>
        <fullName evidence="2">BTB domain-containing protein</fullName>
    </recommendedName>
</protein>
<dbReference type="RefSeq" id="XP_013321815.1">
    <property type="nucleotide sequence ID" value="XM_013466361.1"/>
</dbReference>
<dbReference type="PANTHER" id="PTHR47843">
    <property type="entry name" value="BTB DOMAIN-CONTAINING PROTEIN-RELATED"/>
    <property type="match status" value="1"/>
</dbReference>
<dbReference type="STRING" id="348802.A0A0D2C8E7"/>
<feature type="domain" description="BTB" evidence="2">
    <location>
        <begin position="68"/>
        <end position="136"/>
    </location>
</feature>
<sequence length="282" mass="32258">MFSSRRQQPSNSFSSRYGTSKYTKQKAPSSFREQSITRGMQRSESVKSARREHGSHTSPAVGSTLTSAIITICVGPDQRLFASHEEIISRSPFFQSLCKDQFFENHSRRITLPDEQPEILSAVLEYLYKGDYYPKLLHNKRKDTWELEDEGNGANTTIYHHAAKENLMKDTVIYCSAELYGLEDLKRLALRKQGLRSGMAISTILASARYAYNHTPDSDSKLRAQYLTFIIRSRNNFKKSGTMKVEMEQGGTALFFDLFVAMCNHMDDLKTMRSPWSSPFTR</sequence>
<dbReference type="HOGENOM" id="CLU_071111_0_0_1"/>
<dbReference type="InterPro" id="IPR000210">
    <property type="entry name" value="BTB/POZ_dom"/>
</dbReference>
<feature type="compositionally biased region" description="Polar residues" evidence="1">
    <location>
        <begin position="1"/>
        <end position="43"/>
    </location>
</feature>
<dbReference type="OrthoDB" id="45365at2759"/>
<dbReference type="SUPFAM" id="SSF54695">
    <property type="entry name" value="POZ domain"/>
    <property type="match status" value="1"/>
</dbReference>
<evidence type="ECO:0000256" key="1">
    <source>
        <dbReference type="SAM" id="MobiDB-lite"/>
    </source>
</evidence>
<dbReference type="PANTHER" id="PTHR47843:SF7">
    <property type="entry name" value="BTB DOMAIN-CONTAINING PROTEIN"/>
    <property type="match status" value="1"/>
</dbReference>
<keyword evidence="4" id="KW-1185">Reference proteome</keyword>
<dbReference type="CDD" id="cd18186">
    <property type="entry name" value="BTB_POZ_ZBTB_KLHL-like"/>
    <property type="match status" value="1"/>
</dbReference>
<dbReference type="Proteomes" id="UP000054342">
    <property type="component" value="Unassembled WGS sequence"/>
</dbReference>
<proteinExistence type="predicted"/>
<organism evidence="3 4">
    <name type="scientific">Exophiala xenobiotica</name>
    <dbReference type="NCBI Taxonomy" id="348802"/>
    <lineage>
        <taxon>Eukaryota</taxon>
        <taxon>Fungi</taxon>
        <taxon>Dikarya</taxon>
        <taxon>Ascomycota</taxon>
        <taxon>Pezizomycotina</taxon>
        <taxon>Eurotiomycetes</taxon>
        <taxon>Chaetothyriomycetidae</taxon>
        <taxon>Chaetothyriales</taxon>
        <taxon>Herpotrichiellaceae</taxon>
        <taxon>Exophiala</taxon>
    </lineage>
</organism>
<accession>A0A0D2C8E7</accession>
<dbReference type="Gene3D" id="3.30.710.10">
    <property type="entry name" value="Potassium Channel Kv1.1, Chain A"/>
    <property type="match status" value="1"/>
</dbReference>
<evidence type="ECO:0000313" key="3">
    <source>
        <dbReference type="EMBL" id="KIW61231.1"/>
    </source>
</evidence>
<evidence type="ECO:0000313" key="4">
    <source>
        <dbReference type="Proteomes" id="UP000054342"/>
    </source>
</evidence>
<dbReference type="AlphaFoldDB" id="A0A0D2C8E7"/>
<dbReference type="EMBL" id="KN847317">
    <property type="protein sequence ID" value="KIW61231.1"/>
    <property type="molecule type" value="Genomic_DNA"/>
</dbReference>
<evidence type="ECO:0000259" key="2">
    <source>
        <dbReference type="PROSITE" id="PS50097"/>
    </source>
</evidence>